<proteinExistence type="predicted"/>
<dbReference type="EMBL" id="BOMW01000023">
    <property type="protein sequence ID" value="GIF04984.1"/>
    <property type="molecule type" value="Genomic_DNA"/>
</dbReference>
<sequence>MDKTTIVKAALPMATTAATAWIMKKTRLPAIATPVVSVAVGGVVAKLAQRIR</sequence>
<organism evidence="1 2">
    <name type="scientific">Actinoplanes siamensis</name>
    <dbReference type="NCBI Taxonomy" id="1223317"/>
    <lineage>
        <taxon>Bacteria</taxon>
        <taxon>Bacillati</taxon>
        <taxon>Actinomycetota</taxon>
        <taxon>Actinomycetes</taxon>
        <taxon>Micromonosporales</taxon>
        <taxon>Micromonosporaceae</taxon>
        <taxon>Actinoplanes</taxon>
    </lineage>
</organism>
<dbReference type="RefSeq" id="WP_203679321.1">
    <property type="nucleotide sequence ID" value="NZ_BOMW01000023.1"/>
</dbReference>
<keyword evidence="2" id="KW-1185">Reference proteome</keyword>
<evidence type="ECO:0000313" key="1">
    <source>
        <dbReference type="EMBL" id="GIF04984.1"/>
    </source>
</evidence>
<dbReference type="Proteomes" id="UP000629619">
    <property type="component" value="Unassembled WGS sequence"/>
</dbReference>
<accession>A0A919N5U5</accession>
<name>A0A919N5U5_9ACTN</name>
<gene>
    <name evidence="1" type="ORF">Asi03nite_25220</name>
</gene>
<evidence type="ECO:0000313" key="2">
    <source>
        <dbReference type="Proteomes" id="UP000629619"/>
    </source>
</evidence>
<dbReference type="AlphaFoldDB" id="A0A919N5U5"/>
<protein>
    <submittedName>
        <fullName evidence="1">Uncharacterized protein</fullName>
    </submittedName>
</protein>
<comment type="caution">
    <text evidence="1">The sequence shown here is derived from an EMBL/GenBank/DDBJ whole genome shotgun (WGS) entry which is preliminary data.</text>
</comment>
<reference evidence="1" key="1">
    <citation type="submission" date="2021-01" db="EMBL/GenBank/DDBJ databases">
        <title>Whole genome shotgun sequence of Actinoplanes siamensis NBRC 109076.</title>
        <authorList>
            <person name="Komaki H."/>
            <person name="Tamura T."/>
        </authorList>
    </citation>
    <scope>NUCLEOTIDE SEQUENCE</scope>
    <source>
        <strain evidence="1">NBRC 109076</strain>
    </source>
</reference>